<feature type="domain" description="HTH araC/xylS-type" evidence="4">
    <location>
        <begin position="215"/>
        <end position="316"/>
    </location>
</feature>
<dbReference type="PROSITE" id="PS00041">
    <property type="entry name" value="HTH_ARAC_FAMILY_1"/>
    <property type="match status" value="1"/>
</dbReference>
<dbReference type="InterPro" id="IPR020449">
    <property type="entry name" value="Tscrpt_reg_AraC-type_HTH"/>
</dbReference>
<comment type="caution">
    <text evidence="5">The sequence shown here is derived from an EMBL/GenBank/DDBJ whole genome shotgun (WGS) entry which is preliminary data.</text>
</comment>
<dbReference type="InterPro" id="IPR018060">
    <property type="entry name" value="HTH_AraC"/>
</dbReference>
<protein>
    <submittedName>
        <fullName evidence="5">Helix-turn-helix domain-containing protein</fullName>
    </submittedName>
</protein>
<evidence type="ECO:0000256" key="1">
    <source>
        <dbReference type="ARBA" id="ARBA00023015"/>
    </source>
</evidence>
<sequence length="329" mass="36695">MIETVFRSEDVPAPDRFDRWRELMRRCTVPLELDSDSREDFRASQRLLEFDGISVWPTSFQPVSFRRTPRLIRQEDPEQVNISIPLRGTLFATRGGHGAEYGPRTLCVVDSARPIEVRTRSRQIGIGLDVPKALLPLRGDALDQLSRSTLSGREGFGSLLVTFLTQLARDTSVYRPSDGPRLASIVVDLLSALFTHHLGTGHDLGPETRRRTLLLEIQAFIRRHADDPDLTPAAVAAAHHISASHLHRLFRDEDTTVAATIRRLRLEGARRDLADAARHGARVQDIAARWGFGSHASFTRAFRDAYGLSPRDYRHQAVDGSGARGADGT</sequence>
<evidence type="ECO:0000313" key="5">
    <source>
        <dbReference type="EMBL" id="NJQ01954.1"/>
    </source>
</evidence>
<dbReference type="Pfam" id="PF14525">
    <property type="entry name" value="AraC_binding_2"/>
    <property type="match status" value="1"/>
</dbReference>
<dbReference type="Pfam" id="PF12833">
    <property type="entry name" value="HTH_18"/>
    <property type="match status" value="1"/>
</dbReference>
<dbReference type="PANTHER" id="PTHR46796:SF6">
    <property type="entry name" value="ARAC SUBFAMILY"/>
    <property type="match status" value="1"/>
</dbReference>
<dbReference type="PRINTS" id="PR00032">
    <property type="entry name" value="HTHARAC"/>
</dbReference>
<dbReference type="Proteomes" id="UP000695264">
    <property type="component" value="Unassembled WGS sequence"/>
</dbReference>
<organism evidence="5 6">
    <name type="scientific">Streptomyces zingiberis</name>
    <dbReference type="NCBI Taxonomy" id="2053010"/>
    <lineage>
        <taxon>Bacteria</taxon>
        <taxon>Bacillati</taxon>
        <taxon>Actinomycetota</taxon>
        <taxon>Actinomycetes</taxon>
        <taxon>Kitasatosporales</taxon>
        <taxon>Streptomycetaceae</taxon>
        <taxon>Streptomyces</taxon>
    </lineage>
</organism>
<gene>
    <name evidence="5" type="ORF">HCK00_15785</name>
</gene>
<dbReference type="InterPro" id="IPR035418">
    <property type="entry name" value="AraC-bd_2"/>
</dbReference>
<dbReference type="PROSITE" id="PS01124">
    <property type="entry name" value="HTH_ARAC_FAMILY_2"/>
    <property type="match status" value="1"/>
</dbReference>
<dbReference type="InterPro" id="IPR050204">
    <property type="entry name" value="AraC_XylS_family_regulators"/>
</dbReference>
<keyword evidence="3" id="KW-0804">Transcription</keyword>
<keyword evidence="6" id="KW-1185">Reference proteome</keyword>
<dbReference type="InterPro" id="IPR018062">
    <property type="entry name" value="HTH_AraC-typ_CS"/>
</dbReference>
<accession>A0ABX1C4V2</accession>
<name>A0ABX1C4V2_9ACTN</name>
<dbReference type="SUPFAM" id="SSF46689">
    <property type="entry name" value="Homeodomain-like"/>
    <property type="match status" value="1"/>
</dbReference>
<dbReference type="SMART" id="SM00342">
    <property type="entry name" value="HTH_ARAC"/>
    <property type="match status" value="1"/>
</dbReference>
<evidence type="ECO:0000256" key="3">
    <source>
        <dbReference type="ARBA" id="ARBA00023163"/>
    </source>
</evidence>
<keyword evidence="2" id="KW-0238">DNA-binding</keyword>
<dbReference type="EMBL" id="JAATEN010000011">
    <property type="protein sequence ID" value="NJQ01954.1"/>
    <property type="molecule type" value="Genomic_DNA"/>
</dbReference>
<dbReference type="Gene3D" id="1.10.10.60">
    <property type="entry name" value="Homeodomain-like"/>
    <property type="match status" value="1"/>
</dbReference>
<evidence type="ECO:0000313" key="6">
    <source>
        <dbReference type="Proteomes" id="UP000695264"/>
    </source>
</evidence>
<proteinExistence type="predicted"/>
<keyword evidence="1" id="KW-0805">Transcription regulation</keyword>
<evidence type="ECO:0000259" key="4">
    <source>
        <dbReference type="PROSITE" id="PS01124"/>
    </source>
</evidence>
<dbReference type="InterPro" id="IPR009057">
    <property type="entry name" value="Homeodomain-like_sf"/>
</dbReference>
<evidence type="ECO:0000256" key="2">
    <source>
        <dbReference type="ARBA" id="ARBA00023125"/>
    </source>
</evidence>
<dbReference type="PANTHER" id="PTHR46796">
    <property type="entry name" value="HTH-TYPE TRANSCRIPTIONAL ACTIVATOR RHAS-RELATED"/>
    <property type="match status" value="1"/>
</dbReference>
<reference evidence="5 6" key="1">
    <citation type="submission" date="2020-03" db="EMBL/GenBank/DDBJ databases">
        <title>WGS of actinomycetes isolated from Thailand.</title>
        <authorList>
            <person name="Thawai C."/>
        </authorList>
    </citation>
    <scope>NUCLEOTIDE SEQUENCE [LARGE SCALE GENOMIC DNA]</scope>
    <source>
        <strain evidence="5 6">PLAI 1-29</strain>
    </source>
</reference>